<proteinExistence type="predicted"/>
<organism evidence="1 2">
    <name type="scientific">Ladona fulva</name>
    <name type="common">Scarce chaser dragonfly</name>
    <name type="synonym">Libellula fulva</name>
    <dbReference type="NCBI Taxonomy" id="123851"/>
    <lineage>
        <taxon>Eukaryota</taxon>
        <taxon>Metazoa</taxon>
        <taxon>Ecdysozoa</taxon>
        <taxon>Arthropoda</taxon>
        <taxon>Hexapoda</taxon>
        <taxon>Insecta</taxon>
        <taxon>Pterygota</taxon>
        <taxon>Palaeoptera</taxon>
        <taxon>Odonata</taxon>
        <taxon>Epiprocta</taxon>
        <taxon>Anisoptera</taxon>
        <taxon>Libelluloidea</taxon>
        <taxon>Libellulidae</taxon>
        <taxon>Ladona</taxon>
    </lineage>
</organism>
<protein>
    <submittedName>
        <fullName evidence="1">Uncharacterized protein</fullName>
    </submittedName>
</protein>
<keyword evidence="2" id="KW-1185">Reference proteome</keyword>
<comment type="caution">
    <text evidence="1">The sequence shown here is derived from an EMBL/GenBank/DDBJ whole genome shotgun (WGS) entry which is preliminary data.</text>
</comment>
<reference evidence="1" key="1">
    <citation type="submission" date="2013-04" db="EMBL/GenBank/DDBJ databases">
        <authorList>
            <person name="Qu J."/>
            <person name="Murali S.C."/>
            <person name="Bandaranaike D."/>
            <person name="Bellair M."/>
            <person name="Blankenburg K."/>
            <person name="Chao H."/>
            <person name="Dinh H."/>
            <person name="Doddapaneni H."/>
            <person name="Downs B."/>
            <person name="Dugan-Rocha S."/>
            <person name="Elkadiri S."/>
            <person name="Gnanaolivu R.D."/>
            <person name="Hernandez B."/>
            <person name="Javaid M."/>
            <person name="Jayaseelan J.C."/>
            <person name="Lee S."/>
            <person name="Li M."/>
            <person name="Ming W."/>
            <person name="Munidasa M."/>
            <person name="Muniz J."/>
            <person name="Nguyen L."/>
            <person name="Ongeri F."/>
            <person name="Osuji N."/>
            <person name="Pu L.-L."/>
            <person name="Puazo M."/>
            <person name="Qu C."/>
            <person name="Quiroz J."/>
            <person name="Raj R."/>
            <person name="Weissenberger G."/>
            <person name="Xin Y."/>
            <person name="Zou X."/>
            <person name="Han Y."/>
            <person name="Richards S."/>
            <person name="Worley K."/>
            <person name="Muzny D."/>
            <person name="Gibbs R."/>
        </authorList>
    </citation>
    <scope>NUCLEOTIDE SEQUENCE</scope>
    <source>
        <strain evidence="1">Sampled in the wild</strain>
    </source>
</reference>
<evidence type="ECO:0000313" key="1">
    <source>
        <dbReference type="EMBL" id="KAG8223944.1"/>
    </source>
</evidence>
<dbReference type="Proteomes" id="UP000792457">
    <property type="component" value="Unassembled WGS sequence"/>
</dbReference>
<gene>
    <name evidence="1" type="ORF">J437_LFUL003752</name>
</gene>
<accession>A0A8K0JWY1</accession>
<reference evidence="1" key="2">
    <citation type="submission" date="2017-10" db="EMBL/GenBank/DDBJ databases">
        <title>Ladona fulva Genome sequencing and assembly.</title>
        <authorList>
            <person name="Murali S."/>
            <person name="Richards S."/>
            <person name="Bandaranaike D."/>
            <person name="Bellair M."/>
            <person name="Blankenburg K."/>
            <person name="Chao H."/>
            <person name="Dinh H."/>
            <person name="Doddapaneni H."/>
            <person name="Dugan-Rocha S."/>
            <person name="Elkadiri S."/>
            <person name="Gnanaolivu R."/>
            <person name="Hernandez B."/>
            <person name="Skinner E."/>
            <person name="Javaid M."/>
            <person name="Lee S."/>
            <person name="Li M."/>
            <person name="Ming W."/>
            <person name="Munidasa M."/>
            <person name="Muniz J."/>
            <person name="Nguyen L."/>
            <person name="Hughes D."/>
            <person name="Osuji N."/>
            <person name="Pu L.-L."/>
            <person name="Puazo M."/>
            <person name="Qu C."/>
            <person name="Quiroz J."/>
            <person name="Raj R."/>
            <person name="Weissenberger G."/>
            <person name="Xin Y."/>
            <person name="Zou X."/>
            <person name="Han Y."/>
            <person name="Worley K."/>
            <person name="Muzny D."/>
            <person name="Gibbs R."/>
        </authorList>
    </citation>
    <scope>NUCLEOTIDE SEQUENCE</scope>
    <source>
        <strain evidence="1">Sampled in the wild</strain>
    </source>
</reference>
<dbReference type="EMBL" id="KZ308180">
    <property type="protein sequence ID" value="KAG8223944.1"/>
    <property type="molecule type" value="Genomic_DNA"/>
</dbReference>
<evidence type="ECO:0000313" key="2">
    <source>
        <dbReference type="Proteomes" id="UP000792457"/>
    </source>
</evidence>
<name>A0A8K0JWY1_LADFU</name>
<dbReference type="AlphaFoldDB" id="A0A8K0JWY1"/>
<sequence>MPAKIALYIARTKIKHQGHSMRHGKRESLAEQGSQLLLKPQFPQRVIYTELEYWTTRDTKSMIPGERTVGEAACVRAAARVETADFPGDAEFTLLGLFTGVAGEVSADS</sequence>